<dbReference type="InterPro" id="IPR015414">
    <property type="entry name" value="TMEM64"/>
</dbReference>
<keyword evidence="3 7" id="KW-1003">Cell membrane</keyword>
<evidence type="ECO:0000256" key="7">
    <source>
        <dbReference type="RuleBase" id="RU366058"/>
    </source>
</evidence>
<evidence type="ECO:0000313" key="9">
    <source>
        <dbReference type="EMBL" id="GGS20753.1"/>
    </source>
</evidence>
<keyword evidence="5 7" id="KW-1133">Transmembrane helix</keyword>
<organism evidence="9 10">
    <name type="scientific">Actinokineospora fastidiosa</name>
    <dbReference type="NCBI Taxonomy" id="1816"/>
    <lineage>
        <taxon>Bacteria</taxon>
        <taxon>Bacillati</taxon>
        <taxon>Actinomycetota</taxon>
        <taxon>Actinomycetes</taxon>
        <taxon>Pseudonocardiales</taxon>
        <taxon>Pseudonocardiaceae</taxon>
        <taxon>Actinokineospora</taxon>
    </lineage>
</organism>
<feature type="transmembrane region" description="Helical" evidence="7">
    <location>
        <begin position="6"/>
        <end position="27"/>
    </location>
</feature>
<feature type="transmembrane region" description="Helical" evidence="7">
    <location>
        <begin position="159"/>
        <end position="178"/>
    </location>
</feature>
<dbReference type="Pfam" id="PF09335">
    <property type="entry name" value="VTT_dom"/>
    <property type="match status" value="1"/>
</dbReference>
<evidence type="ECO:0000256" key="3">
    <source>
        <dbReference type="ARBA" id="ARBA00022475"/>
    </source>
</evidence>
<keyword evidence="10" id="KW-1185">Reference proteome</keyword>
<comment type="similarity">
    <text evidence="2 7">Belongs to the TVP38/TMEM64 family.</text>
</comment>
<feature type="transmembrane region" description="Helical" evidence="7">
    <location>
        <begin position="190"/>
        <end position="208"/>
    </location>
</feature>
<comment type="subcellular location">
    <subcellularLocation>
        <location evidence="1 7">Cell membrane</location>
        <topology evidence="1 7">Multi-pass membrane protein</topology>
    </subcellularLocation>
</comment>
<evidence type="ECO:0000256" key="2">
    <source>
        <dbReference type="ARBA" id="ARBA00008640"/>
    </source>
</evidence>
<name>A0A918L8G3_9PSEU</name>
<protein>
    <recommendedName>
        <fullName evidence="7">TVP38/TMEM64 family membrane protein</fullName>
    </recommendedName>
</protein>
<feature type="transmembrane region" description="Helical" evidence="7">
    <location>
        <begin position="39"/>
        <end position="62"/>
    </location>
</feature>
<feature type="domain" description="VTT" evidence="8">
    <location>
        <begin position="62"/>
        <end position="179"/>
    </location>
</feature>
<dbReference type="GO" id="GO:0005886">
    <property type="term" value="C:plasma membrane"/>
    <property type="evidence" value="ECO:0007669"/>
    <property type="project" value="UniProtKB-SubCell"/>
</dbReference>
<keyword evidence="6 7" id="KW-0472">Membrane</keyword>
<evidence type="ECO:0000256" key="4">
    <source>
        <dbReference type="ARBA" id="ARBA00022692"/>
    </source>
</evidence>
<keyword evidence="4 7" id="KW-0812">Transmembrane</keyword>
<dbReference type="Proteomes" id="UP000660680">
    <property type="component" value="Unassembled WGS sequence"/>
</dbReference>
<comment type="caution">
    <text evidence="9">The sequence shown here is derived from an EMBL/GenBank/DDBJ whole genome shotgun (WGS) entry which is preliminary data.</text>
</comment>
<reference evidence="9" key="1">
    <citation type="journal article" date="2014" name="Int. J. Syst. Evol. Microbiol.">
        <title>Complete genome sequence of Corynebacterium casei LMG S-19264T (=DSM 44701T), isolated from a smear-ripened cheese.</title>
        <authorList>
            <consortium name="US DOE Joint Genome Institute (JGI-PGF)"/>
            <person name="Walter F."/>
            <person name="Albersmeier A."/>
            <person name="Kalinowski J."/>
            <person name="Ruckert C."/>
        </authorList>
    </citation>
    <scope>NUCLEOTIDE SEQUENCE</scope>
    <source>
        <strain evidence="9">JCM 3276</strain>
    </source>
</reference>
<gene>
    <name evidence="9" type="ORF">GCM10010171_11760</name>
</gene>
<dbReference type="PANTHER" id="PTHR12677:SF59">
    <property type="entry name" value="GOLGI APPARATUS MEMBRANE PROTEIN TVP38-RELATED"/>
    <property type="match status" value="1"/>
</dbReference>
<dbReference type="EMBL" id="BMRB01000001">
    <property type="protein sequence ID" value="GGS20753.1"/>
    <property type="molecule type" value="Genomic_DNA"/>
</dbReference>
<accession>A0A918L8G3</accession>
<reference evidence="9" key="2">
    <citation type="submission" date="2020-09" db="EMBL/GenBank/DDBJ databases">
        <authorList>
            <person name="Sun Q."/>
            <person name="Ohkuma M."/>
        </authorList>
    </citation>
    <scope>NUCLEOTIDE SEQUENCE</scope>
    <source>
        <strain evidence="9">JCM 3276</strain>
    </source>
</reference>
<dbReference type="InterPro" id="IPR032816">
    <property type="entry name" value="VTT_dom"/>
</dbReference>
<evidence type="ECO:0000259" key="8">
    <source>
        <dbReference type="Pfam" id="PF09335"/>
    </source>
</evidence>
<evidence type="ECO:0000256" key="1">
    <source>
        <dbReference type="ARBA" id="ARBA00004651"/>
    </source>
</evidence>
<dbReference type="PANTHER" id="PTHR12677">
    <property type="entry name" value="GOLGI APPARATUS MEMBRANE PROTEIN TVP38-RELATED"/>
    <property type="match status" value="1"/>
</dbReference>
<feature type="transmembrane region" description="Helical" evidence="7">
    <location>
        <begin position="74"/>
        <end position="99"/>
    </location>
</feature>
<sequence>MDGVSPRATLVSLFGVLAAVVAIGFLVPIPSPAAVRDWAAAAGWATPALFLLAYSVLAAFPIPRTVFNLSAGLLLGEALGVAVGMVATGVAGSLAFAAARRFGRRWTSPLLEHGAIKAVDARLRAGGFAGVVSLRLIPVVPFAPVNYCCGLSTIGYRPYLWGTLIGSLPGTAAAVVLGDALTGTTPPALLAVYGVLAVAGGIGLYRALKRVDPELVETA</sequence>
<evidence type="ECO:0000256" key="6">
    <source>
        <dbReference type="ARBA" id="ARBA00023136"/>
    </source>
</evidence>
<proteinExistence type="inferred from homology"/>
<evidence type="ECO:0000256" key="5">
    <source>
        <dbReference type="ARBA" id="ARBA00022989"/>
    </source>
</evidence>
<dbReference type="AlphaFoldDB" id="A0A918L8G3"/>
<evidence type="ECO:0000313" key="10">
    <source>
        <dbReference type="Proteomes" id="UP000660680"/>
    </source>
</evidence>